<name>A0A1D1Z8R1_9ARAE</name>
<dbReference type="Gene3D" id="1.10.1410.10">
    <property type="match status" value="1"/>
</dbReference>
<dbReference type="InterPro" id="IPR058921">
    <property type="entry name" value="PAP/OAS1-rel"/>
</dbReference>
<dbReference type="PANTHER" id="PTHR45979:SF2">
    <property type="entry name" value="PAP_OAS1 SUBSTRATE-BINDING DOMAIN SUPERFAMILY"/>
    <property type="match status" value="1"/>
</dbReference>
<feature type="domain" description="Poly(A) RNA polymerase mitochondrial-like central palm" evidence="2">
    <location>
        <begin position="50"/>
        <end position="168"/>
    </location>
</feature>
<dbReference type="CDD" id="cd05402">
    <property type="entry name" value="NT_PAP_TUTase"/>
    <property type="match status" value="1"/>
</dbReference>
<dbReference type="InterPro" id="IPR058920">
    <property type="entry name" value="PAP-OAS1-bd-rel"/>
</dbReference>
<feature type="region of interest" description="Disordered" evidence="1">
    <location>
        <begin position="718"/>
        <end position="741"/>
    </location>
</feature>
<dbReference type="InterPro" id="IPR043519">
    <property type="entry name" value="NT_sf"/>
</dbReference>
<feature type="region of interest" description="Disordered" evidence="1">
    <location>
        <begin position="574"/>
        <end position="593"/>
    </location>
</feature>
<feature type="region of interest" description="Disordered" evidence="1">
    <location>
        <begin position="1"/>
        <end position="40"/>
    </location>
</feature>
<dbReference type="SUPFAM" id="SSF81631">
    <property type="entry name" value="PAP/OAS1 substrate-binding domain"/>
    <property type="match status" value="1"/>
</dbReference>
<proteinExistence type="predicted"/>
<evidence type="ECO:0000313" key="4">
    <source>
        <dbReference type="EMBL" id="JAT63222.1"/>
    </source>
</evidence>
<accession>A0A1D1Z8R1</accession>
<sequence length="850" mass="93410">MGDVHVCPPTANGVLAGEGPSASSPSQSSNPHPSKISADSWRVAERATQGIIRRIQPTVVADQRRREVVEHVRNLIKGVADAEIFPFGSVPLKTYLPDGDIDLTAIETPRSEDTLAKDVLAVLQAEEQNRNSEFEVKDVQYIHAEVKLVKCLVQSIVVDISFQQVGGLCTLCFLEEVDRRIGKNHLFKCSIILIKAWCYYESRILGAHHGLISTYALETLVLYIFHVFHSSLDGPLAVLYRFLDYFSKFDWDNYCVSLNGPVCLSSLPEIIAETPESDGGDLLFSRDFLKSCEDQFTSAFKLSDNNSNSRLFHQKHLNIVDPLKANNNLGRSVSKGNFYRIRSAFTYGARKLGRILILPGERITGELNRFFTNTLDRHDSGERPDVQDATLSDSVSSVSSESIPIFLKLGEKAIDGAGSTSPIDFHGGLFENINNLRISGLVSEPFARPELGKGPSCNQLAGNYLHRYTKAQSNGFTEGNAISGICQTGDAKDMCGGLDPRNTKDTCKPCPTTSEVGSSVSGKVHHAPHLFFCKENGNVVSSELEPEKTTPDLPSRKMSSASSEDILDAEVNGKEMATSSCSPESSGFSDLSGDHDTHKKSLLYAMGCLGRQPSAVFSNTQQQDSLHQLNMFPHTNANGMIPGPFSPARYFPLNATFIPSAYGLEDMPRTRGTGTYFPNANHWLHMDRRSPGRGRNQALVTQMMRPRNTGRVVTPAERTLGDRGHDESPSHSQLPCSNGNTRWKPGQLESCQASCSTSRGFSHPNVLNPPLENGLEFGSFGPVKVATTPPEPPRNLDCHVSDNQISGTHEPPSTIQKLGVSTPDERSRQSYHLKNDDDFPPLRGLVQWHR</sequence>
<dbReference type="EMBL" id="GDJX01004714">
    <property type="protein sequence ID" value="JAT63222.1"/>
    <property type="molecule type" value="Transcribed_RNA"/>
</dbReference>
<dbReference type="AlphaFoldDB" id="A0A1D1Z8R1"/>
<feature type="region of interest" description="Disordered" evidence="1">
    <location>
        <begin position="541"/>
        <end position="562"/>
    </location>
</feature>
<gene>
    <name evidence="4" type="primary">cid1_0</name>
    <name evidence="4" type="ORF">g.55687</name>
</gene>
<dbReference type="SUPFAM" id="SSF81301">
    <property type="entry name" value="Nucleotidyltransferase"/>
    <property type="match status" value="1"/>
</dbReference>
<feature type="compositionally biased region" description="Polar residues" evidence="1">
    <location>
        <begin position="577"/>
        <end position="589"/>
    </location>
</feature>
<feature type="domain" description="PAP/OAS1 substrate-binding-related" evidence="3">
    <location>
        <begin position="181"/>
        <end position="375"/>
    </location>
</feature>
<dbReference type="Pfam" id="PF26180">
    <property type="entry name" value="PAP-OAS1"/>
    <property type="match status" value="1"/>
</dbReference>
<evidence type="ECO:0000259" key="3">
    <source>
        <dbReference type="Pfam" id="PF26180"/>
    </source>
</evidence>
<feature type="region of interest" description="Disordered" evidence="1">
    <location>
        <begin position="803"/>
        <end position="840"/>
    </location>
</feature>
<evidence type="ECO:0000259" key="2">
    <source>
        <dbReference type="Pfam" id="PF22600"/>
    </source>
</evidence>
<dbReference type="Gene3D" id="3.30.460.10">
    <property type="entry name" value="Beta Polymerase, domain 2"/>
    <property type="match status" value="1"/>
</dbReference>
<protein>
    <submittedName>
        <fullName evidence="4">Poly(A) RNA polymerase protein cid1</fullName>
    </submittedName>
</protein>
<reference evidence="4" key="1">
    <citation type="submission" date="2015-07" db="EMBL/GenBank/DDBJ databases">
        <title>Transcriptome Assembly of Anthurium amnicola.</title>
        <authorList>
            <person name="Suzuki J."/>
        </authorList>
    </citation>
    <scope>NUCLEOTIDE SEQUENCE</scope>
</reference>
<feature type="compositionally biased region" description="Polar residues" evidence="1">
    <location>
        <begin position="730"/>
        <end position="741"/>
    </location>
</feature>
<dbReference type="InterPro" id="IPR054708">
    <property type="entry name" value="MTPAP-like_central"/>
</dbReference>
<feature type="compositionally biased region" description="Basic and acidic residues" evidence="1">
    <location>
        <begin position="719"/>
        <end position="729"/>
    </location>
</feature>
<dbReference type="PANTHER" id="PTHR45979">
    <property type="entry name" value="PAP/OAS1 SUBSTRATE-BINDING DOMAIN SUPERFAMILY"/>
    <property type="match status" value="1"/>
</dbReference>
<feature type="compositionally biased region" description="Basic and acidic residues" evidence="1">
    <location>
        <begin position="823"/>
        <end position="837"/>
    </location>
</feature>
<feature type="compositionally biased region" description="Low complexity" evidence="1">
    <location>
        <begin position="20"/>
        <end position="34"/>
    </location>
</feature>
<dbReference type="Pfam" id="PF22600">
    <property type="entry name" value="MTPAP-like_central"/>
    <property type="match status" value="1"/>
</dbReference>
<evidence type="ECO:0000256" key="1">
    <source>
        <dbReference type="SAM" id="MobiDB-lite"/>
    </source>
</evidence>
<feature type="compositionally biased region" description="Polar residues" evidence="1">
    <location>
        <begin position="803"/>
        <end position="816"/>
    </location>
</feature>
<organism evidence="4">
    <name type="scientific">Anthurium amnicola</name>
    <dbReference type="NCBI Taxonomy" id="1678845"/>
    <lineage>
        <taxon>Eukaryota</taxon>
        <taxon>Viridiplantae</taxon>
        <taxon>Streptophyta</taxon>
        <taxon>Embryophyta</taxon>
        <taxon>Tracheophyta</taxon>
        <taxon>Spermatophyta</taxon>
        <taxon>Magnoliopsida</taxon>
        <taxon>Liliopsida</taxon>
        <taxon>Araceae</taxon>
        <taxon>Pothoideae</taxon>
        <taxon>Potheae</taxon>
        <taxon>Anthurium</taxon>
    </lineage>
</organism>